<dbReference type="InterPro" id="IPR016084">
    <property type="entry name" value="Haem_Oase-like_multi-hlx"/>
</dbReference>
<dbReference type="Pfam" id="PF14518">
    <property type="entry name" value="Haem_oxygenas_2"/>
    <property type="match status" value="1"/>
</dbReference>
<dbReference type="Gene3D" id="1.20.910.10">
    <property type="entry name" value="Heme oxygenase-like"/>
    <property type="match status" value="1"/>
</dbReference>
<keyword evidence="2" id="KW-1185">Reference proteome</keyword>
<keyword evidence="1" id="KW-0436">Ligase</keyword>
<dbReference type="RefSeq" id="WP_046003984.1">
    <property type="nucleotide sequence ID" value="NZ_JXYA01000010.1"/>
</dbReference>
<dbReference type="SMART" id="SM01236">
    <property type="entry name" value="Haem_oxygenase_2"/>
    <property type="match status" value="1"/>
</dbReference>
<comment type="caution">
    <text evidence="1">The sequence shown here is derived from an EMBL/GenBank/DDBJ whole genome shotgun (WGS) entry which is preliminary data.</text>
</comment>
<name>A0A0F4QUG2_9GAMM</name>
<dbReference type="EMBL" id="JXYA01000010">
    <property type="protein sequence ID" value="KJZ11361.1"/>
    <property type="molecule type" value="Genomic_DNA"/>
</dbReference>
<dbReference type="OrthoDB" id="5177824at2"/>
<evidence type="ECO:0000313" key="1">
    <source>
        <dbReference type="EMBL" id="KJZ11361.1"/>
    </source>
</evidence>
<evidence type="ECO:0000313" key="2">
    <source>
        <dbReference type="Proteomes" id="UP000033452"/>
    </source>
</evidence>
<dbReference type="AlphaFoldDB" id="A0A0F4QUG2"/>
<dbReference type="Proteomes" id="UP000033452">
    <property type="component" value="Unassembled WGS sequence"/>
</dbReference>
<protein>
    <submittedName>
        <fullName evidence="1">Long-chain fatty acid--CoA ligase</fullName>
    </submittedName>
</protein>
<dbReference type="PATRIC" id="fig|43658.5.peg.1163"/>
<dbReference type="GO" id="GO:0016874">
    <property type="term" value="F:ligase activity"/>
    <property type="evidence" value="ECO:0007669"/>
    <property type="project" value="UniProtKB-KW"/>
</dbReference>
<gene>
    <name evidence="1" type="ORF">TW77_05580</name>
</gene>
<dbReference type="SUPFAM" id="SSF48613">
    <property type="entry name" value="Heme oxygenase-like"/>
    <property type="match status" value="1"/>
</dbReference>
<organism evidence="1 2">
    <name type="scientific">Pseudoalteromonas rubra</name>
    <dbReference type="NCBI Taxonomy" id="43658"/>
    <lineage>
        <taxon>Bacteria</taxon>
        <taxon>Pseudomonadati</taxon>
        <taxon>Pseudomonadota</taxon>
        <taxon>Gammaproteobacteria</taxon>
        <taxon>Alteromonadales</taxon>
        <taxon>Pseudoalteromonadaceae</taxon>
        <taxon>Pseudoalteromonas</taxon>
    </lineage>
</organism>
<accession>A0A0F4QUG2</accession>
<reference evidence="1 2" key="1">
    <citation type="journal article" date="2015" name="BMC Genomics">
        <title>Genome mining reveals unlocked bioactive potential of marine Gram-negative bacteria.</title>
        <authorList>
            <person name="Machado H."/>
            <person name="Sonnenschein E.C."/>
            <person name="Melchiorsen J."/>
            <person name="Gram L."/>
        </authorList>
    </citation>
    <scope>NUCLEOTIDE SEQUENCE [LARGE SCALE GENOMIC DNA]</scope>
    <source>
        <strain evidence="1 2">S2471</strain>
    </source>
</reference>
<sequence length="226" mass="25819">MNNFYQALQDATQTEREYLLSAPIFKAVFEEEICIEQYVGFLTQAYHHVKHTVPLLMACGSQLNEEKEWLREAIAHYIEEELGHQEWILNDIAACGFDKEAVRRSQPGFATEMMVSYAYDAIQRVSPLSFFGMVNVLEGTSIMLADKAATAIRTKLGLPKNAFSYLTSHGALDLEHIDFFAGLMNRIEDPQEQQIIIHGARRFYRLYGAIFHEIDTQLGLFTREAS</sequence>
<proteinExistence type="predicted"/>